<name>A0AAD7AFP5_9AGAR</name>
<dbReference type="EMBL" id="JARIHO010000008">
    <property type="protein sequence ID" value="KAJ7356663.1"/>
    <property type="molecule type" value="Genomic_DNA"/>
</dbReference>
<comment type="caution">
    <text evidence="1">The sequence shown here is derived from an EMBL/GenBank/DDBJ whole genome shotgun (WGS) entry which is preliminary data.</text>
</comment>
<organism evidence="1 2">
    <name type="scientific">Mycena albidolilacea</name>
    <dbReference type="NCBI Taxonomy" id="1033008"/>
    <lineage>
        <taxon>Eukaryota</taxon>
        <taxon>Fungi</taxon>
        <taxon>Dikarya</taxon>
        <taxon>Basidiomycota</taxon>
        <taxon>Agaricomycotina</taxon>
        <taxon>Agaricomycetes</taxon>
        <taxon>Agaricomycetidae</taxon>
        <taxon>Agaricales</taxon>
        <taxon>Marasmiineae</taxon>
        <taxon>Mycenaceae</taxon>
        <taxon>Mycena</taxon>
    </lineage>
</organism>
<keyword evidence="2" id="KW-1185">Reference proteome</keyword>
<evidence type="ECO:0000313" key="2">
    <source>
        <dbReference type="Proteomes" id="UP001218218"/>
    </source>
</evidence>
<dbReference type="Proteomes" id="UP001218218">
    <property type="component" value="Unassembled WGS sequence"/>
</dbReference>
<evidence type="ECO:0000313" key="1">
    <source>
        <dbReference type="EMBL" id="KAJ7356663.1"/>
    </source>
</evidence>
<dbReference type="AlphaFoldDB" id="A0AAD7AFP5"/>
<reference evidence="1" key="1">
    <citation type="submission" date="2023-03" db="EMBL/GenBank/DDBJ databases">
        <title>Massive genome expansion in bonnet fungi (Mycena s.s.) driven by repeated elements and novel gene families across ecological guilds.</title>
        <authorList>
            <consortium name="Lawrence Berkeley National Laboratory"/>
            <person name="Harder C.B."/>
            <person name="Miyauchi S."/>
            <person name="Viragh M."/>
            <person name="Kuo A."/>
            <person name="Thoen E."/>
            <person name="Andreopoulos B."/>
            <person name="Lu D."/>
            <person name="Skrede I."/>
            <person name="Drula E."/>
            <person name="Henrissat B."/>
            <person name="Morin E."/>
            <person name="Kohler A."/>
            <person name="Barry K."/>
            <person name="LaButti K."/>
            <person name="Morin E."/>
            <person name="Salamov A."/>
            <person name="Lipzen A."/>
            <person name="Mereny Z."/>
            <person name="Hegedus B."/>
            <person name="Baldrian P."/>
            <person name="Stursova M."/>
            <person name="Weitz H."/>
            <person name="Taylor A."/>
            <person name="Grigoriev I.V."/>
            <person name="Nagy L.G."/>
            <person name="Martin F."/>
            <person name="Kauserud H."/>
        </authorList>
    </citation>
    <scope>NUCLEOTIDE SEQUENCE</scope>
    <source>
        <strain evidence="1">CBHHK002</strain>
    </source>
</reference>
<sequence length="173" mass="19028">MAMASLLVSASPKHYEVSFLVLRHCLVSLISQFVLENGVVFGYIDSGVVSAGGVDYTTLVIIHGTARLHAQAQANSLRIISVNRREYLELTAFIEGNDAERASLLEQQGRDLSHKPNRDLSMVPFPAAWRNGWFTASVYAGAGCTSWAVRDMVAMSRNRVCYPNNSKAHTKLV</sequence>
<gene>
    <name evidence="1" type="ORF">DFH08DRAFT_849661</name>
</gene>
<accession>A0AAD7AFP5</accession>
<proteinExistence type="predicted"/>
<protein>
    <submittedName>
        <fullName evidence="1">Uncharacterized protein</fullName>
    </submittedName>
</protein>